<comment type="catalytic activity">
    <reaction evidence="1 4">
        <text>(4aS,6R)-4a-hydroxy-L-erythro-5,6,7,8-tetrahydrobiopterin = (6R)-L-erythro-6,7-dihydrobiopterin + H2O</text>
        <dbReference type="Rhea" id="RHEA:11920"/>
        <dbReference type="ChEBI" id="CHEBI:15377"/>
        <dbReference type="ChEBI" id="CHEBI:15642"/>
        <dbReference type="ChEBI" id="CHEBI:43120"/>
        <dbReference type="EC" id="4.2.1.96"/>
    </reaction>
</comment>
<dbReference type="CDD" id="cd00914">
    <property type="entry name" value="PCD_DCoH_subfamily_b"/>
    <property type="match status" value="1"/>
</dbReference>
<evidence type="ECO:0000256" key="4">
    <source>
        <dbReference type="HAMAP-Rule" id="MF_00434"/>
    </source>
</evidence>
<keyword evidence="6" id="KW-1185">Reference proteome</keyword>
<gene>
    <name evidence="5" type="ORF">FHG66_09900</name>
</gene>
<dbReference type="Gene3D" id="3.30.1360.20">
    <property type="entry name" value="Transcriptional coactivator/pterin dehydratase"/>
    <property type="match status" value="1"/>
</dbReference>
<reference evidence="5 6" key="1">
    <citation type="submission" date="2019-06" db="EMBL/GenBank/DDBJ databases">
        <title>YIM 131921 draft genome.</title>
        <authorList>
            <person name="Jiang L."/>
        </authorList>
    </citation>
    <scope>NUCLEOTIDE SEQUENCE [LARGE SCALE GENOMIC DNA]</scope>
    <source>
        <strain evidence="5 6">YIM 131921</strain>
    </source>
</reference>
<evidence type="ECO:0000256" key="2">
    <source>
        <dbReference type="ARBA" id="ARBA00006472"/>
    </source>
</evidence>
<evidence type="ECO:0000313" key="6">
    <source>
        <dbReference type="Proteomes" id="UP000305887"/>
    </source>
</evidence>
<dbReference type="EMBL" id="VDFU01000009">
    <property type="protein sequence ID" value="TNC49818.1"/>
    <property type="molecule type" value="Genomic_DNA"/>
</dbReference>
<sequence>MPDLLSEAERQELLPPLGEAGWGADPDTDALRKIWKFRSFSEAWAFMSRVALLAEKRNHHPDWRNVYNVVDLRLTTHDAGGLTRLDTDMAAVIDRYAGAAEVQRDLAQEIQCLCQVQRPGHSNGPA</sequence>
<dbReference type="InterPro" id="IPR036428">
    <property type="entry name" value="PCD_sf"/>
</dbReference>
<dbReference type="AlphaFoldDB" id="A0A5C4MYH1"/>
<dbReference type="SUPFAM" id="SSF55248">
    <property type="entry name" value="PCD-like"/>
    <property type="match status" value="1"/>
</dbReference>
<dbReference type="GO" id="GO:0006729">
    <property type="term" value="P:tetrahydrobiopterin biosynthetic process"/>
    <property type="evidence" value="ECO:0007669"/>
    <property type="project" value="InterPro"/>
</dbReference>
<accession>A0A5C4MYH1</accession>
<dbReference type="GO" id="GO:0008124">
    <property type="term" value="F:4-alpha-hydroxytetrahydrobiopterin dehydratase activity"/>
    <property type="evidence" value="ECO:0007669"/>
    <property type="project" value="UniProtKB-UniRule"/>
</dbReference>
<protein>
    <recommendedName>
        <fullName evidence="4">Putative pterin-4-alpha-carbinolamine dehydratase</fullName>
        <shortName evidence="4">PHS</shortName>
        <ecNumber evidence="4">4.2.1.96</ecNumber>
    </recommendedName>
    <alternativeName>
        <fullName evidence="4">4-alpha-hydroxy-tetrahydropterin dehydratase</fullName>
    </alternativeName>
    <alternativeName>
        <fullName evidence="4">Pterin carbinolamine dehydratase</fullName>
        <shortName evidence="4">PCD</shortName>
    </alternativeName>
</protein>
<evidence type="ECO:0000256" key="1">
    <source>
        <dbReference type="ARBA" id="ARBA00001554"/>
    </source>
</evidence>
<dbReference type="HAMAP" id="MF_00434">
    <property type="entry name" value="Pterin_4_alpha"/>
    <property type="match status" value="1"/>
</dbReference>
<proteinExistence type="inferred from homology"/>
<comment type="similarity">
    <text evidence="2 4">Belongs to the pterin-4-alpha-carbinolamine dehydratase family.</text>
</comment>
<dbReference type="PANTHER" id="PTHR12599">
    <property type="entry name" value="PTERIN-4-ALPHA-CARBINOLAMINE DEHYDRATASE"/>
    <property type="match status" value="1"/>
</dbReference>
<comment type="caution">
    <text evidence="5">The sequence shown here is derived from an EMBL/GenBank/DDBJ whole genome shotgun (WGS) entry which is preliminary data.</text>
</comment>
<dbReference type="RefSeq" id="WP_139076594.1">
    <property type="nucleotide sequence ID" value="NZ_VDFU01000009.1"/>
</dbReference>
<dbReference type="NCBIfam" id="NF002018">
    <property type="entry name" value="PRK00823.1-3"/>
    <property type="match status" value="1"/>
</dbReference>
<dbReference type="Pfam" id="PF01329">
    <property type="entry name" value="Pterin_4a"/>
    <property type="match status" value="1"/>
</dbReference>
<keyword evidence="3 4" id="KW-0456">Lyase</keyword>
<evidence type="ECO:0000256" key="3">
    <source>
        <dbReference type="ARBA" id="ARBA00023239"/>
    </source>
</evidence>
<dbReference type="EC" id="4.2.1.96" evidence="4"/>
<dbReference type="InterPro" id="IPR001533">
    <property type="entry name" value="Pterin_deHydtase"/>
</dbReference>
<organism evidence="5 6">
    <name type="scientific">Rubellimicrobium rubrum</name>
    <dbReference type="NCBI Taxonomy" id="2585369"/>
    <lineage>
        <taxon>Bacteria</taxon>
        <taxon>Pseudomonadati</taxon>
        <taxon>Pseudomonadota</taxon>
        <taxon>Alphaproteobacteria</taxon>
        <taxon>Rhodobacterales</taxon>
        <taxon>Roseobacteraceae</taxon>
        <taxon>Rubellimicrobium</taxon>
    </lineage>
</organism>
<evidence type="ECO:0000313" key="5">
    <source>
        <dbReference type="EMBL" id="TNC49818.1"/>
    </source>
</evidence>
<name>A0A5C4MYH1_9RHOB</name>
<dbReference type="PANTHER" id="PTHR12599:SF0">
    <property type="entry name" value="PTERIN-4-ALPHA-CARBINOLAMINE DEHYDRATASE"/>
    <property type="match status" value="1"/>
</dbReference>
<dbReference type="OrthoDB" id="9794987at2"/>
<dbReference type="Proteomes" id="UP000305887">
    <property type="component" value="Unassembled WGS sequence"/>
</dbReference>